<accession>A0A6I9UYM6</accession>
<keyword evidence="7" id="KW-1185">Reference proteome</keyword>
<dbReference type="GeneID" id="105178476"/>
<feature type="domain" description="Aminotransferase class I/classII large" evidence="6">
    <location>
        <begin position="39"/>
        <end position="403"/>
    </location>
</feature>
<proteinExistence type="inferred from homology"/>
<sequence>MEKKLAKWGFKNQKEQTLTIRDTLERLKENLKETEQRPLVHLGHGDPSPYPSFRTTPVAEQALLSALHSAQFNGYAPGAGLSAARRAVAEYLCEDLPYKLSEEDVFLTAGANHAIEVVLTVLARPGANILLPRPGYPLYEARAAFSNLEVRHFDLLPERGWEVDLDAVEALADDNTIAMVVINPGNPCGNVFTFEHMQKIVEMAQRIGTLLIADEVYNHLVFGCNKFVPMGSLGSVTPVLTLGTISKRWLIPGWRCGWIAVTDPNRILNKTGIADCIESYLNITADPATLIQGAVPEILGKSTKSFFSKTNDTLREVADTCYAKLTEIPSLICPHKPEGAMSTMVKINLQLLEGMEDDMDFALKLASEESVLVLPGSVLGLKNWLRLSFAVELAALKDGLERLKAFCSRHSKK</sequence>
<evidence type="ECO:0000256" key="5">
    <source>
        <dbReference type="PIRSR" id="PIRSR000517-1"/>
    </source>
</evidence>
<dbReference type="Proteomes" id="UP000504604">
    <property type="component" value="Linkage group LG16"/>
</dbReference>
<evidence type="ECO:0000256" key="1">
    <source>
        <dbReference type="ARBA" id="ARBA00001933"/>
    </source>
</evidence>
<keyword evidence="8" id="KW-0032">Aminotransferase</keyword>
<reference evidence="8" key="1">
    <citation type="submission" date="2025-08" db="UniProtKB">
        <authorList>
            <consortium name="RefSeq"/>
        </authorList>
    </citation>
    <scope>IDENTIFICATION</scope>
</reference>
<dbReference type="FunFam" id="3.40.640.10:FF:000048">
    <property type="entry name" value="tyrosine aminotransferase"/>
    <property type="match status" value="1"/>
</dbReference>
<gene>
    <name evidence="8" type="primary">LOC105178476</name>
</gene>
<dbReference type="InParanoid" id="A0A6I9UYM6"/>
<dbReference type="SUPFAM" id="SSF53383">
    <property type="entry name" value="PLP-dependent transferases"/>
    <property type="match status" value="1"/>
</dbReference>
<dbReference type="GO" id="GO:0030170">
    <property type="term" value="F:pyridoxal phosphate binding"/>
    <property type="evidence" value="ECO:0007669"/>
    <property type="project" value="InterPro"/>
</dbReference>
<evidence type="ECO:0000259" key="6">
    <source>
        <dbReference type="Pfam" id="PF00155"/>
    </source>
</evidence>
<dbReference type="InterPro" id="IPR015424">
    <property type="entry name" value="PyrdxlP-dep_Trfase"/>
</dbReference>
<evidence type="ECO:0000256" key="3">
    <source>
        <dbReference type="ARBA" id="ARBA00022898"/>
    </source>
</evidence>
<dbReference type="NCBIfam" id="TIGR01265">
    <property type="entry name" value="tyr_nico_aTase"/>
    <property type="match status" value="1"/>
</dbReference>
<dbReference type="Gramene" id="SIN_1016818.t">
    <property type="protein sequence ID" value="SIN_1016818.t"/>
    <property type="gene ID" value="SIN_1016818"/>
</dbReference>
<protein>
    <submittedName>
        <fullName evidence="8">Nicotianamine aminotransferase A</fullName>
    </submittedName>
</protein>
<dbReference type="AlphaFoldDB" id="A0A6I9UYM6"/>
<comment type="similarity">
    <text evidence="2 4">Belongs to the class-I pyridoxal-phosphate-dependent aminotransferase family.</text>
</comment>
<comment type="cofactor">
    <cofactor evidence="1 4 5">
        <name>pyridoxal 5'-phosphate</name>
        <dbReference type="ChEBI" id="CHEBI:597326"/>
    </cofactor>
</comment>
<dbReference type="PANTHER" id="PTHR45744">
    <property type="entry name" value="TYROSINE AMINOTRANSFERASE"/>
    <property type="match status" value="1"/>
</dbReference>
<dbReference type="InterPro" id="IPR004839">
    <property type="entry name" value="Aminotransferase_I/II_large"/>
</dbReference>
<dbReference type="KEGG" id="sind:105178476"/>
<evidence type="ECO:0000256" key="4">
    <source>
        <dbReference type="PIRNR" id="PIRNR000517"/>
    </source>
</evidence>
<dbReference type="CDD" id="cd00609">
    <property type="entry name" value="AAT_like"/>
    <property type="match status" value="1"/>
</dbReference>
<evidence type="ECO:0000313" key="8">
    <source>
        <dbReference type="RefSeq" id="XP_011100258.1"/>
    </source>
</evidence>
<evidence type="ECO:0000256" key="2">
    <source>
        <dbReference type="ARBA" id="ARBA00007441"/>
    </source>
</evidence>
<dbReference type="InterPro" id="IPR005958">
    <property type="entry name" value="TyrNic_aminoTrfase"/>
</dbReference>
<dbReference type="Gene3D" id="3.40.640.10">
    <property type="entry name" value="Type I PLP-dependent aspartate aminotransferase-like (Major domain)"/>
    <property type="match status" value="1"/>
</dbReference>
<dbReference type="PIRSF" id="PIRSF000517">
    <property type="entry name" value="Tyr_transaminase"/>
    <property type="match status" value="1"/>
</dbReference>
<dbReference type="Pfam" id="PF00155">
    <property type="entry name" value="Aminotran_1_2"/>
    <property type="match status" value="1"/>
</dbReference>
<dbReference type="GO" id="GO:0004838">
    <property type="term" value="F:L-tyrosine-2-oxoglutarate transaminase activity"/>
    <property type="evidence" value="ECO:0007669"/>
    <property type="project" value="TreeGrafter"/>
</dbReference>
<keyword evidence="3 4" id="KW-0663">Pyridoxal phosphate</keyword>
<dbReference type="PANTHER" id="PTHR45744:SF25">
    <property type="entry name" value="AMINOTRANSFERASE TAT2-RELATED"/>
    <property type="match status" value="1"/>
</dbReference>
<dbReference type="InterPro" id="IPR015421">
    <property type="entry name" value="PyrdxlP-dep_Trfase_major"/>
</dbReference>
<evidence type="ECO:0000313" key="7">
    <source>
        <dbReference type="Proteomes" id="UP000504604"/>
    </source>
</evidence>
<dbReference type="RefSeq" id="XP_011100258.1">
    <property type="nucleotide sequence ID" value="XM_011101956.1"/>
</dbReference>
<dbReference type="OrthoDB" id="7042322at2759"/>
<organism evidence="7 8">
    <name type="scientific">Sesamum indicum</name>
    <name type="common">Oriental sesame</name>
    <name type="synonym">Sesamum orientale</name>
    <dbReference type="NCBI Taxonomy" id="4182"/>
    <lineage>
        <taxon>Eukaryota</taxon>
        <taxon>Viridiplantae</taxon>
        <taxon>Streptophyta</taxon>
        <taxon>Embryophyta</taxon>
        <taxon>Tracheophyta</taxon>
        <taxon>Spermatophyta</taxon>
        <taxon>Magnoliopsida</taxon>
        <taxon>eudicotyledons</taxon>
        <taxon>Gunneridae</taxon>
        <taxon>Pentapetalae</taxon>
        <taxon>asterids</taxon>
        <taxon>lamiids</taxon>
        <taxon>Lamiales</taxon>
        <taxon>Pedaliaceae</taxon>
        <taxon>Sesamum</taxon>
    </lineage>
</organism>
<feature type="modified residue" description="N6-(pyridoxal phosphate)lysine" evidence="5">
    <location>
        <position position="247"/>
    </location>
</feature>
<name>A0A6I9UYM6_SESIN</name>
<dbReference type="InterPro" id="IPR015422">
    <property type="entry name" value="PyrdxlP-dep_Trfase_small"/>
</dbReference>
<dbReference type="GO" id="GO:0006572">
    <property type="term" value="P:L-tyrosine catabolic process"/>
    <property type="evidence" value="ECO:0007669"/>
    <property type="project" value="TreeGrafter"/>
</dbReference>
<keyword evidence="8" id="KW-0808">Transferase</keyword>
<dbReference type="Gene3D" id="3.90.1150.10">
    <property type="entry name" value="Aspartate Aminotransferase, domain 1"/>
    <property type="match status" value="1"/>
</dbReference>